<dbReference type="Gene3D" id="3.90.1030.20">
    <property type="entry name" value="DNA polymerase delta, p66 (Cdc27) subunit, wHTH domain"/>
    <property type="match status" value="1"/>
</dbReference>
<feature type="region of interest" description="Disordered" evidence="5">
    <location>
        <begin position="483"/>
        <end position="545"/>
    </location>
</feature>
<name>A0ABR2FEU5_9ROSI</name>
<organism evidence="6 7">
    <name type="scientific">Hibiscus sabdariffa</name>
    <name type="common">roselle</name>
    <dbReference type="NCBI Taxonomy" id="183260"/>
    <lineage>
        <taxon>Eukaryota</taxon>
        <taxon>Viridiplantae</taxon>
        <taxon>Streptophyta</taxon>
        <taxon>Embryophyta</taxon>
        <taxon>Tracheophyta</taxon>
        <taxon>Spermatophyta</taxon>
        <taxon>Magnoliopsida</taxon>
        <taxon>eudicotyledons</taxon>
        <taxon>Gunneridae</taxon>
        <taxon>Pentapetalae</taxon>
        <taxon>rosids</taxon>
        <taxon>malvids</taxon>
        <taxon>Malvales</taxon>
        <taxon>Malvaceae</taxon>
        <taxon>Malvoideae</taxon>
        <taxon>Hibiscus</taxon>
    </lineage>
</organism>
<comment type="subcellular location">
    <subcellularLocation>
        <location evidence="1">Nucleus</location>
    </subcellularLocation>
</comment>
<dbReference type="Proteomes" id="UP001472677">
    <property type="component" value="Unassembled WGS sequence"/>
</dbReference>
<proteinExistence type="predicted"/>
<evidence type="ECO:0000256" key="2">
    <source>
        <dbReference type="ARBA" id="ARBA00017589"/>
    </source>
</evidence>
<reference evidence="6 7" key="1">
    <citation type="journal article" date="2024" name="G3 (Bethesda)">
        <title>Genome assembly of Hibiscus sabdariffa L. provides insights into metabolisms of medicinal natural products.</title>
        <authorList>
            <person name="Kim T."/>
        </authorList>
    </citation>
    <scope>NUCLEOTIDE SEQUENCE [LARGE SCALE GENOMIC DNA]</scope>
    <source>
        <strain evidence="6">TK-2024</strain>
        <tissue evidence="6">Old leaves</tissue>
    </source>
</reference>
<dbReference type="PANTHER" id="PTHR17598:SF13">
    <property type="entry name" value="DNA POLYMERASE DELTA SUBUNIT 3"/>
    <property type="match status" value="1"/>
</dbReference>
<sequence length="579" mass="63168">MSQIETLGILDEIQALVSDKLQVVSYKWLSRNFLVPSNVAKRLLVEFVKKHGSGLEVVFSLSGWLKNSPSNYHIQLVTGPKLSEAKQEYDGNCTVHVYSVQACIPKDPAALWNAEFIQAEELFKQPATVDNCLRDNRFCGISTSFVKRNVDGTTARVATAQPNRVGISGLSKHASALTNATLPSQQNKVQQSSSKLAQQPPIVIKDICRKNKIIRNFSVFADFYNIQSDYIGGVHDLTAKPSSDKEKITSLPPNKKKGQNDKGSLGNGGSLANFWDRASTKPKTFTVTADNSGSIQNSKDAQVCAHKAAEHEYSDIDAEEVNFRKTSNNGGNRKRRVVFDYSDEDEYDDAVNLTSPDPPKRKSFLDSEQNSKTLVPDKPILILDKPNKDEVKVKEERTTNAESNGSLGEEISLVSKSTNGKNSSSVKLESQLPETDLNKKDKVTDCAPNSPKRRKVLKTRIDDRGREVTEVVWEGEETKVKKTESDMTNKAGNGTTNANTTTVTNTNSRPAAAKKSLAVGTTAPSNPGGKAGNKKAGNAKDPKQGNILSFFKKSLESAPPGSGDAPICAITLFDSIQLF</sequence>
<gene>
    <name evidence="6" type="ORF">V6N12_069621</name>
</gene>
<dbReference type="InterPro" id="IPR019038">
    <property type="entry name" value="POLD3"/>
</dbReference>
<evidence type="ECO:0000256" key="4">
    <source>
        <dbReference type="ARBA" id="ARBA00023242"/>
    </source>
</evidence>
<feature type="region of interest" description="Disordered" evidence="5">
    <location>
        <begin position="346"/>
        <end position="378"/>
    </location>
</feature>
<feature type="compositionally biased region" description="Low complexity" evidence="5">
    <location>
        <begin position="488"/>
        <end position="507"/>
    </location>
</feature>
<evidence type="ECO:0000256" key="5">
    <source>
        <dbReference type="SAM" id="MobiDB-lite"/>
    </source>
</evidence>
<dbReference type="Pfam" id="PF09507">
    <property type="entry name" value="CDC27"/>
    <property type="match status" value="1"/>
</dbReference>
<evidence type="ECO:0000256" key="3">
    <source>
        <dbReference type="ARBA" id="ARBA00022705"/>
    </source>
</evidence>
<keyword evidence="3" id="KW-0235">DNA replication</keyword>
<keyword evidence="7" id="KW-1185">Reference proteome</keyword>
<feature type="region of interest" description="Disordered" evidence="5">
    <location>
        <begin position="238"/>
        <end position="273"/>
    </location>
</feature>
<evidence type="ECO:0000256" key="1">
    <source>
        <dbReference type="ARBA" id="ARBA00004123"/>
    </source>
</evidence>
<evidence type="ECO:0000313" key="6">
    <source>
        <dbReference type="EMBL" id="KAK8579294.1"/>
    </source>
</evidence>
<comment type="caution">
    <text evidence="6">The sequence shown here is derived from an EMBL/GenBank/DDBJ whole genome shotgun (WGS) entry which is preliminary data.</text>
</comment>
<feature type="compositionally biased region" description="Polar residues" evidence="5">
    <location>
        <begin position="414"/>
        <end position="428"/>
    </location>
</feature>
<dbReference type="EMBL" id="JBBPBM010000006">
    <property type="protein sequence ID" value="KAK8579294.1"/>
    <property type="molecule type" value="Genomic_DNA"/>
</dbReference>
<dbReference type="PANTHER" id="PTHR17598">
    <property type="entry name" value="DNA POLYMERASE DELTA SUBUNIT 3"/>
    <property type="match status" value="1"/>
</dbReference>
<dbReference type="InterPro" id="IPR041913">
    <property type="entry name" value="POLD3_sf"/>
</dbReference>
<keyword evidence="4" id="KW-0539">Nucleus</keyword>
<evidence type="ECO:0000313" key="7">
    <source>
        <dbReference type="Proteomes" id="UP001472677"/>
    </source>
</evidence>
<accession>A0ABR2FEU5</accession>
<protein>
    <recommendedName>
        <fullName evidence="2">DNA polymerase delta subunit 3</fullName>
    </recommendedName>
</protein>
<feature type="region of interest" description="Disordered" evidence="5">
    <location>
        <begin position="395"/>
        <end position="429"/>
    </location>
</feature>